<gene>
    <name evidence="1" type="ORF">L3Q82_023734</name>
</gene>
<keyword evidence="2" id="KW-1185">Reference proteome</keyword>
<comment type="caution">
    <text evidence="1">The sequence shown here is derived from an EMBL/GenBank/DDBJ whole genome shotgun (WGS) entry which is preliminary data.</text>
</comment>
<proteinExistence type="predicted"/>
<evidence type="ECO:0000313" key="1">
    <source>
        <dbReference type="EMBL" id="KAI3371092.1"/>
    </source>
</evidence>
<protein>
    <submittedName>
        <fullName evidence="1">Uncharacterized protein</fullName>
    </submittedName>
</protein>
<organism evidence="1 2">
    <name type="scientific">Scortum barcoo</name>
    <name type="common">barcoo grunter</name>
    <dbReference type="NCBI Taxonomy" id="214431"/>
    <lineage>
        <taxon>Eukaryota</taxon>
        <taxon>Metazoa</taxon>
        <taxon>Chordata</taxon>
        <taxon>Craniata</taxon>
        <taxon>Vertebrata</taxon>
        <taxon>Euteleostomi</taxon>
        <taxon>Actinopterygii</taxon>
        <taxon>Neopterygii</taxon>
        <taxon>Teleostei</taxon>
        <taxon>Neoteleostei</taxon>
        <taxon>Acanthomorphata</taxon>
        <taxon>Eupercaria</taxon>
        <taxon>Centrarchiformes</taxon>
        <taxon>Terapontoidei</taxon>
        <taxon>Terapontidae</taxon>
        <taxon>Scortum</taxon>
    </lineage>
</organism>
<evidence type="ECO:0000313" key="2">
    <source>
        <dbReference type="Proteomes" id="UP000831701"/>
    </source>
</evidence>
<name>A0ACB8WUV2_9TELE</name>
<reference evidence="1" key="1">
    <citation type="submission" date="2022-04" db="EMBL/GenBank/DDBJ databases">
        <title>Jade perch genome.</title>
        <authorList>
            <person name="Chao B."/>
        </authorList>
    </citation>
    <scope>NUCLEOTIDE SEQUENCE</scope>
    <source>
        <strain evidence="1">CB-2022</strain>
    </source>
</reference>
<dbReference type="EMBL" id="CM041536">
    <property type="protein sequence ID" value="KAI3371092.1"/>
    <property type="molecule type" value="Genomic_DNA"/>
</dbReference>
<dbReference type="Proteomes" id="UP000831701">
    <property type="component" value="Chromosome 6"/>
</dbReference>
<accession>A0ACB8WUV2</accession>
<sequence>MLHLLFISPGLDHTSDFDFDFTTFHWRQQRSSTSVYTGTEDHLDFLEEKGFKDHLEYLDQLECVDEVAILGEFTE</sequence>